<feature type="transmembrane region" description="Helical" evidence="1">
    <location>
        <begin position="38"/>
        <end position="58"/>
    </location>
</feature>
<dbReference type="Pfam" id="PF11738">
    <property type="entry name" value="DUF3298"/>
    <property type="match status" value="1"/>
</dbReference>
<keyword evidence="4" id="KW-1185">Reference proteome</keyword>
<feature type="domain" description="DUF3298" evidence="2">
    <location>
        <begin position="187"/>
        <end position="271"/>
    </location>
</feature>
<dbReference type="InterPro" id="IPR037126">
    <property type="entry name" value="PdaC/RsiV-like_sf"/>
</dbReference>
<evidence type="ECO:0000313" key="3">
    <source>
        <dbReference type="EMBL" id="MBD8006293.1"/>
    </source>
</evidence>
<keyword evidence="1" id="KW-0472">Membrane</keyword>
<proteinExistence type="predicted"/>
<reference evidence="3 4" key="1">
    <citation type="submission" date="2020-08" db="EMBL/GenBank/DDBJ databases">
        <title>A Genomic Blueprint of the Chicken Gut Microbiome.</title>
        <authorList>
            <person name="Gilroy R."/>
            <person name="Ravi A."/>
            <person name="Getino M."/>
            <person name="Pursley I."/>
            <person name="Horton D.L."/>
            <person name="Alikhan N.-F."/>
            <person name="Baker D."/>
            <person name="Gharbi K."/>
            <person name="Hall N."/>
            <person name="Watson M."/>
            <person name="Adriaenssens E.M."/>
            <person name="Foster-Nyarko E."/>
            <person name="Jarju S."/>
            <person name="Secka A."/>
            <person name="Antonio M."/>
            <person name="Oren A."/>
            <person name="Chaudhuri R."/>
            <person name="La Ragione R.M."/>
            <person name="Hildebrand F."/>
            <person name="Pallen M.J."/>
        </authorList>
    </citation>
    <scope>NUCLEOTIDE SEQUENCE [LARGE SCALE GENOMIC DNA]</scope>
    <source>
        <strain evidence="3 4">Sa1BUA2</strain>
    </source>
</reference>
<gene>
    <name evidence="3" type="ORF">H9631_14525</name>
</gene>
<dbReference type="Gene3D" id="3.90.640.20">
    <property type="entry name" value="Heat-shock cognate protein, ATPase"/>
    <property type="match status" value="1"/>
</dbReference>
<dbReference type="EMBL" id="JACSPV010000027">
    <property type="protein sequence ID" value="MBD8006293.1"/>
    <property type="molecule type" value="Genomic_DNA"/>
</dbReference>
<dbReference type="RefSeq" id="WP_191814000.1">
    <property type="nucleotide sequence ID" value="NZ_JACSPV010000027.1"/>
</dbReference>
<accession>A0ABR8VNE8</accession>
<protein>
    <submittedName>
        <fullName evidence="3">DUF3298 domain-containing protein</fullName>
    </submittedName>
</protein>
<keyword evidence="1" id="KW-0812">Transmembrane</keyword>
<dbReference type="InterPro" id="IPR021729">
    <property type="entry name" value="DUF3298"/>
</dbReference>
<evidence type="ECO:0000259" key="2">
    <source>
        <dbReference type="Pfam" id="PF11738"/>
    </source>
</evidence>
<evidence type="ECO:0000256" key="1">
    <source>
        <dbReference type="SAM" id="Phobius"/>
    </source>
</evidence>
<dbReference type="Proteomes" id="UP000648182">
    <property type="component" value="Unassembled WGS sequence"/>
</dbReference>
<name>A0ABR8VNE8_9BACI</name>
<dbReference type="Gene3D" id="3.30.565.40">
    <property type="entry name" value="Fervidobacterium nodosum Rt17-B1 like"/>
    <property type="match status" value="1"/>
</dbReference>
<organism evidence="3 4">
    <name type="scientific">Bacillus norwichensis</name>
    <dbReference type="NCBI Taxonomy" id="2762217"/>
    <lineage>
        <taxon>Bacteria</taxon>
        <taxon>Bacillati</taxon>
        <taxon>Bacillota</taxon>
        <taxon>Bacilli</taxon>
        <taxon>Bacillales</taxon>
        <taxon>Bacillaceae</taxon>
        <taxon>Bacillus</taxon>
    </lineage>
</organism>
<comment type="caution">
    <text evidence="3">The sequence shown here is derived from an EMBL/GenBank/DDBJ whole genome shotgun (WGS) entry which is preliminary data.</text>
</comment>
<sequence>MDKKLETLREAYKDIPIPKELDAVVTKALQKKKKRKPLYIWPAGVTAAALLFIATVNFSPDAANAMSKVPFVKKIIEVITFHEFKEEKDNSSINVKTPAVTGLDNKSLESNLNKKYIEESKKLYEEFTHSSASKKGHFSIDSDYEKVTDTPVILSIRRTTQRTQASGYIQDQYVSIDKENHVLITLKSLFKNNQYVNVISENIKEQMKQQMKDDPNKAYFITDEDMPEETFTKIDPNQQFYITDDYKLVISFDEYEVAPGYMGAVEFKIPTEVISDMLVGDRYIH</sequence>
<evidence type="ECO:0000313" key="4">
    <source>
        <dbReference type="Proteomes" id="UP000648182"/>
    </source>
</evidence>
<keyword evidence="1" id="KW-1133">Transmembrane helix</keyword>